<feature type="coiled-coil region" evidence="22">
    <location>
        <begin position="218"/>
        <end position="290"/>
    </location>
</feature>
<comment type="subunit">
    <text evidence="20">Component of the MRN complex composed of two heterodimers RAD50 and MRE11 associated with a single NBS1.</text>
</comment>
<dbReference type="Pfam" id="PF04423">
    <property type="entry name" value="Rad50_zn_hook"/>
    <property type="match status" value="1"/>
</dbReference>
<dbReference type="GO" id="GO:0043047">
    <property type="term" value="F:single-stranded telomeric DNA binding"/>
    <property type="evidence" value="ECO:0007669"/>
    <property type="project" value="TreeGrafter"/>
</dbReference>
<evidence type="ECO:0000256" key="11">
    <source>
        <dbReference type="ARBA" id="ARBA00022833"/>
    </source>
</evidence>
<feature type="region of interest" description="Disordered" evidence="23">
    <location>
        <begin position="435"/>
        <end position="463"/>
    </location>
</feature>
<dbReference type="PROSITE" id="PS51131">
    <property type="entry name" value="ZN_HOOK"/>
    <property type="match status" value="1"/>
</dbReference>
<feature type="binding site" evidence="21">
    <location>
        <position position="695"/>
    </location>
    <ligand>
        <name>Zn(2+)</name>
        <dbReference type="ChEBI" id="CHEBI:29105"/>
    </ligand>
</feature>
<feature type="compositionally biased region" description="Basic and acidic residues" evidence="23">
    <location>
        <begin position="885"/>
        <end position="904"/>
    </location>
</feature>
<evidence type="ECO:0000256" key="2">
    <source>
        <dbReference type="ARBA" id="ARBA00004123"/>
    </source>
</evidence>
<evidence type="ECO:0000256" key="21">
    <source>
        <dbReference type="PROSITE-ProRule" id="PRU00471"/>
    </source>
</evidence>
<keyword evidence="11 21" id="KW-0862">Zinc</keyword>
<feature type="domain" description="Zinc-hook" evidence="24">
    <location>
        <begin position="651"/>
        <end position="748"/>
    </location>
</feature>
<evidence type="ECO:0000256" key="23">
    <source>
        <dbReference type="SAM" id="MobiDB-lite"/>
    </source>
</evidence>
<dbReference type="Gene3D" id="3.40.50.300">
    <property type="entry name" value="P-loop containing nucleotide triphosphate hydrolases"/>
    <property type="match status" value="2"/>
</dbReference>
<dbReference type="GO" id="GO:0046872">
    <property type="term" value="F:metal ion binding"/>
    <property type="evidence" value="ECO:0007669"/>
    <property type="project" value="UniProtKB-UniRule"/>
</dbReference>
<evidence type="ECO:0000256" key="13">
    <source>
        <dbReference type="ARBA" id="ARBA00022842"/>
    </source>
</evidence>
<keyword evidence="14 22" id="KW-0175">Coiled coil</keyword>
<evidence type="ECO:0000256" key="15">
    <source>
        <dbReference type="ARBA" id="ARBA00023204"/>
    </source>
</evidence>
<comment type="catalytic activity">
    <reaction evidence="19">
        <text>ATP + H2O = ADP + phosphate + H(+)</text>
        <dbReference type="Rhea" id="RHEA:13065"/>
        <dbReference type="ChEBI" id="CHEBI:15377"/>
        <dbReference type="ChEBI" id="CHEBI:15378"/>
        <dbReference type="ChEBI" id="CHEBI:30616"/>
        <dbReference type="ChEBI" id="CHEBI:43474"/>
        <dbReference type="ChEBI" id="CHEBI:456216"/>
    </reaction>
</comment>
<dbReference type="GO" id="GO:0030870">
    <property type="term" value="C:Mre11 complex"/>
    <property type="evidence" value="ECO:0007669"/>
    <property type="project" value="InterPro"/>
</dbReference>
<evidence type="ECO:0000256" key="12">
    <source>
        <dbReference type="ARBA" id="ARBA00022840"/>
    </source>
</evidence>
<evidence type="ECO:0000256" key="17">
    <source>
        <dbReference type="ARBA" id="ARBA00023254"/>
    </source>
</evidence>
<dbReference type="GO" id="GO:0005524">
    <property type="term" value="F:ATP binding"/>
    <property type="evidence" value="ECO:0007669"/>
    <property type="project" value="UniProtKB-KW"/>
</dbReference>
<comment type="cofactor">
    <cofactor evidence="1">
        <name>Zn(2+)</name>
        <dbReference type="ChEBI" id="CHEBI:29105"/>
    </cofactor>
</comment>
<dbReference type="GO" id="GO:0003691">
    <property type="term" value="F:double-stranded telomeric DNA binding"/>
    <property type="evidence" value="ECO:0007669"/>
    <property type="project" value="TreeGrafter"/>
</dbReference>
<evidence type="ECO:0000256" key="10">
    <source>
        <dbReference type="ARBA" id="ARBA00022801"/>
    </source>
</evidence>
<dbReference type="GO" id="GO:0051880">
    <property type="term" value="F:G-quadruplex DNA binding"/>
    <property type="evidence" value="ECO:0007669"/>
    <property type="project" value="TreeGrafter"/>
</dbReference>
<evidence type="ECO:0000256" key="16">
    <source>
        <dbReference type="ARBA" id="ARBA00023242"/>
    </source>
</evidence>
<feature type="compositionally biased region" description="Basic and acidic residues" evidence="23">
    <location>
        <begin position="435"/>
        <end position="459"/>
    </location>
</feature>
<evidence type="ECO:0000256" key="6">
    <source>
        <dbReference type="ARBA" id="ARBA00022454"/>
    </source>
</evidence>
<dbReference type="GO" id="GO:0006302">
    <property type="term" value="P:double-strand break repair"/>
    <property type="evidence" value="ECO:0007669"/>
    <property type="project" value="InterPro"/>
</dbReference>
<keyword evidence="13" id="KW-0460">Magnesium</keyword>
<dbReference type="GO" id="GO:0016887">
    <property type="term" value="F:ATP hydrolysis activity"/>
    <property type="evidence" value="ECO:0007669"/>
    <property type="project" value="InterPro"/>
</dbReference>
<evidence type="ECO:0000256" key="3">
    <source>
        <dbReference type="ARBA" id="ARBA00004286"/>
    </source>
</evidence>
<keyword evidence="10" id="KW-0378">Hydrolase</keyword>
<feature type="coiled-coil region" evidence="22">
    <location>
        <begin position="610"/>
        <end position="671"/>
    </location>
</feature>
<dbReference type="PANTHER" id="PTHR18867">
    <property type="entry name" value="RAD50"/>
    <property type="match status" value="1"/>
</dbReference>
<keyword evidence="8" id="KW-0547">Nucleotide-binding</keyword>
<keyword evidence="18" id="KW-0131">Cell cycle</keyword>
<name>A0A131XZR7_IXORI</name>
<dbReference type="SUPFAM" id="SSF52540">
    <property type="entry name" value="P-loop containing nucleoside triphosphate hydrolases"/>
    <property type="match status" value="1"/>
</dbReference>
<feature type="coiled-coil region" evidence="22">
    <location>
        <begin position="698"/>
        <end position="732"/>
    </location>
</feature>
<evidence type="ECO:0000256" key="22">
    <source>
        <dbReference type="SAM" id="Coils"/>
    </source>
</evidence>
<dbReference type="GO" id="GO:0007004">
    <property type="term" value="P:telomere maintenance via telomerase"/>
    <property type="evidence" value="ECO:0007669"/>
    <property type="project" value="TreeGrafter"/>
</dbReference>
<dbReference type="EMBL" id="GEFM01004091">
    <property type="protein sequence ID" value="JAP71705.1"/>
    <property type="molecule type" value="mRNA"/>
</dbReference>
<feature type="binding site" evidence="21">
    <location>
        <position position="698"/>
    </location>
    <ligand>
        <name>Zn(2+)</name>
        <dbReference type="ChEBI" id="CHEBI:29105"/>
    </ligand>
</feature>
<evidence type="ECO:0000256" key="8">
    <source>
        <dbReference type="ARBA" id="ARBA00022741"/>
    </source>
</evidence>
<keyword evidence="15" id="KW-0234">DNA repair</keyword>
<evidence type="ECO:0000256" key="20">
    <source>
        <dbReference type="ARBA" id="ARBA00064981"/>
    </source>
</evidence>
<evidence type="ECO:0000256" key="1">
    <source>
        <dbReference type="ARBA" id="ARBA00001947"/>
    </source>
</evidence>
<evidence type="ECO:0000256" key="4">
    <source>
        <dbReference type="ARBA" id="ARBA00009439"/>
    </source>
</evidence>
<dbReference type="InterPro" id="IPR004584">
    <property type="entry name" value="Rad50_eukaryotes"/>
</dbReference>
<evidence type="ECO:0000256" key="19">
    <source>
        <dbReference type="ARBA" id="ARBA00049360"/>
    </source>
</evidence>
<dbReference type="GO" id="GO:0070192">
    <property type="term" value="P:chromosome organization involved in meiotic cell cycle"/>
    <property type="evidence" value="ECO:0007669"/>
    <property type="project" value="TreeGrafter"/>
</dbReference>
<feature type="coiled-coil region" evidence="22">
    <location>
        <begin position="320"/>
        <end position="389"/>
    </location>
</feature>
<evidence type="ECO:0000256" key="14">
    <source>
        <dbReference type="ARBA" id="ARBA00023054"/>
    </source>
</evidence>
<accession>A0A131XZR7</accession>
<evidence type="ECO:0000256" key="7">
    <source>
        <dbReference type="ARBA" id="ARBA00022723"/>
    </source>
</evidence>
<evidence type="ECO:0000313" key="25">
    <source>
        <dbReference type="EMBL" id="JAP71705.1"/>
    </source>
</evidence>
<keyword evidence="16" id="KW-0539">Nucleus</keyword>
<evidence type="ECO:0000259" key="24">
    <source>
        <dbReference type="PROSITE" id="PS51131"/>
    </source>
</evidence>
<evidence type="ECO:0000256" key="5">
    <source>
        <dbReference type="ARBA" id="ARBA00017893"/>
    </source>
</evidence>
<keyword evidence="9" id="KW-0227">DNA damage</keyword>
<feature type="non-terminal residue" evidence="25">
    <location>
        <position position="1"/>
    </location>
</feature>
<keyword evidence="12" id="KW-0067">ATP-binding</keyword>
<evidence type="ECO:0000256" key="18">
    <source>
        <dbReference type="ARBA" id="ARBA00023306"/>
    </source>
</evidence>
<feature type="coiled-coil region" evidence="22">
    <location>
        <begin position="983"/>
        <end position="1080"/>
    </location>
</feature>
<sequence length="1317" mass="153119">KSRSVERLVGLAMSMLEKLQIQGIRSFGPTDANKQMMSFFSPLTLILGSNGTGKTTIIECLRNATTGDLPPGQGKVFIHDPKLNHETEVNASIKLRFQDVRGEPYVVNRLFLLKQNKNNTTFKTVDANIVHRDQEGNKTTATSKCCDINATVVELLGVPRAILENVIFCHQTDSNWPLSEGQTLKTKFDNIFAATQYIKALENIRKLRLEYNQGIKLLSESTKYLKANKEKADEYEEEIAKDERKLADCIGTLRDIETKLEPLHLEWKEMEKKEDEARNFHSKLSSEKDQLDYTRNEIQRITRNLKEVYPGSTEELKRDIENFESKLLEDKASLDKHKKELQKLCSQMSDVAEEQEKLLPALGRLESEKTAVEETSRKVERKSESLNQKLSLGVALSREDSLEKKVSLVVSCLDNRVSDLQLNFETTKEKREAYEKSLQDSIDSVRERKSKSEQKRESTQKQIADNQKKIMVIRKELLQAEGYCSEIRELEAEIGKFEDQLASLERELPSDQLKDKIADKQRSKDEITDKLENLNRELASAQRFSKEQSELEHIRRELSEKIKLLEQAKVESERKFMELLGTFPASDYAKQVNEKISSLGSEVSSLRDSVTKLRTTESSLETKLKMLEDDLKKKEKELDKSRKKVISVCGSENLDGSIQQLKLEMTKMRDEKGFITGSEFMFRKYIERMRQSPCCPLCKRHFEELELVNRLIEDLEKKMRILPEELNKKTREIDDREHKFNDMQRLKGEEEKMSKLKNNELPEVKAKILNATTERDRLTSLKASKEEQLDMKIFDLEMARSLLGEAETMDRLSRERDVLRRQLDSKSPNVQRLKQGRTMENIMAEIRDLNGQARELESTMLDYRAKQDQYHSLGMSLNAARSKKLQLESKKKEESRLRKQKTELESESENLKLSLDPLMKEKEELQKQLQKAVWAKESAVNETRRLLEDLRSELSVRVLEREDLKKHFDKVQEYFQSKNPEELQDVRKKLDDLKGEIEHLQLVRDEKTALIDTLEKKLSRQELRERELKDNLHLHMLQVQSEQHKVKIDEIKNQMRSSGLVNLESEKKKIGEKINKLRGDKNFSESKKGELKVKIDAARRELSGHFKDAKKKYMTALCEKSVKDYISKDLDMYYRAVNFAVLKYHEQKMKDINKVIKQLWQDTYSGDDIDYVQIRTDADEKGLENSRRAYNYRVVMMKGRIEQDMRGRCSAGQKVLASLIIRLALAETFCQNCGILALDEPTTNLDRSNIKGLALSLAKIVEARMRQRNFQMIVITHDEEFLRLLSQRISVAEYFYKVEKTDMGYSKLQKARLGTIM</sequence>
<comment type="subcellular location">
    <subcellularLocation>
        <location evidence="3">Chromosome</location>
    </subcellularLocation>
    <subcellularLocation>
        <location evidence="2">Nucleus</location>
    </subcellularLocation>
</comment>
<dbReference type="InterPro" id="IPR013134">
    <property type="entry name" value="Zn_hook_RAD50"/>
</dbReference>
<keyword evidence="17" id="KW-0469">Meiosis</keyword>
<dbReference type="FunFam" id="3.40.50.300:FF:001649">
    <property type="entry name" value="DNA repair protein RAD50"/>
    <property type="match status" value="1"/>
</dbReference>
<dbReference type="FunFam" id="3.40.50.300:FF:000593">
    <property type="entry name" value="DNA repair protein RAD50"/>
    <property type="match status" value="1"/>
</dbReference>
<dbReference type="GO" id="GO:0000722">
    <property type="term" value="P:telomere maintenance via recombination"/>
    <property type="evidence" value="ECO:0007669"/>
    <property type="project" value="UniProtKB-ARBA"/>
</dbReference>
<comment type="similarity">
    <text evidence="4">Belongs to the SMC family. RAD50 subfamily.</text>
</comment>
<feature type="region of interest" description="Disordered" evidence="23">
    <location>
        <begin position="884"/>
        <end position="909"/>
    </location>
</feature>
<evidence type="ECO:0000256" key="9">
    <source>
        <dbReference type="ARBA" id="ARBA00022763"/>
    </source>
</evidence>
<dbReference type="InterPro" id="IPR027417">
    <property type="entry name" value="P-loop_NTPase"/>
</dbReference>
<dbReference type="Pfam" id="PF13476">
    <property type="entry name" value="AAA_23"/>
    <property type="match status" value="1"/>
</dbReference>
<protein>
    <recommendedName>
        <fullName evidence="5">DNA repair protein RAD50</fullName>
    </recommendedName>
</protein>
<keyword evidence="7 21" id="KW-0479">Metal-binding</keyword>
<keyword evidence="6" id="KW-0158">Chromosome</keyword>
<dbReference type="NCBIfam" id="TIGR00606">
    <property type="entry name" value="rad50"/>
    <property type="match status" value="1"/>
</dbReference>
<proteinExistence type="evidence at transcript level"/>
<organism evidence="25">
    <name type="scientific">Ixodes ricinus</name>
    <name type="common">Common tick</name>
    <name type="synonym">Acarus ricinus</name>
    <dbReference type="NCBI Taxonomy" id="34613"/>
    <lineage>
        <taxon>Eukaryota</taxon>
        <taxon>Metazoa</taxon>
        <taxon>Ecdysozoa</taxon>
        <taxon>Arthropoda</taxon>
        <taxon>Chelicerata</taxon>
        <taxon>Arachnida</taxon>
        <taxon>Acari</taxon>
        <taxon>Parasitiformes</taxon>
        <taxon>Ixodida</taxon>
        <taxon>Ixodoidea</taxon>
        <taxon>Ixodidae</taxon>
        <taxon>Ixodinae</taxon>
        <taxon>Ixodes</taxon>
    </lineage>
</organism>
<reference evidence="25" key="1">
    <citation type="submission" date="2016-02" db="EMBL/GenBank/DDBJ databases">
        <title>RNAseq analyses of the midgut from blood- or serum-fed Ixodes ricinus ticks.</title>
        <authorList>
            <person name="Perner J."/>
            <person name="Provaznik J."/>
            <person name="Schrenkova J."/>
            <person name="Urbanova V."/>
            <person name="Ribeiro J.M."/>
            <person name="Kopacek P."/>
        </authorList>
    </citation>
    <scope>NUCLEOTIDE SEQUENCE</scope>
    <source>
        <tissue evidence="25">Gut</tissue>
    </source>
</reference>
<dbReference type="GO" id="GO:0000794">
    <property type="term" value="C:condensed nuclear chromosome"/>
    <property type="evidence" value="ECO:0007669"/>
    <property type="project" value="TreeGrafter"/>
</dbReference>
<dbReference type="PANTHER" id="PTHR18867:SF12">
    <property type="entry name" value="DNA REPAIR PROTEIN RAD50"/>
    <property type="match status" value="1"/>
</dbReference>
<dbReference type="InterPro" id="IPR038729">
    <property type="entry name" value="Rad50/SbcC_AAA"/>
</dbReference>